<evidence type="ECO:0000256" key="1">
    <source>
        <dbReference type="SAM" id="MobiDB-lite"/>
    </source>
</evidence>
<dbReference type="AlphaFoldDB" id="A0A0N0GV71"/>
<feature type="domain" description="N-acetyltransferase" evidence="2">
    <location>
        <begin position="25"/>
        <end position="185"/>
    </location>
</feature>
<proteinExistence type="predicted"/>
<dbReference type="RefSeq" id="WP_053928114.1">
    <property type="nucleotide sequence ID" value="NZ_LGKG01000199.1"/>
</dbReference>
<dbReference type="Pfam" id="PF13380">
    <property type="entry name" value="CoA_binding_2"/>
    <property type="match status" value="1"/>
</dbReference>
<dbReference type="SUPFAM" id="SSF52210">
    <property type="entry name" value="Succinyl-CoA synthetase domains"/>
    <property type="match status" value="2"/>
</dbReference>
<dbReference type="InterPro" id="IPR000182">
    <property type="entry name" value="GNAT_dom"/>
</dbReference>
<dbReference type="InterPro" id="IPR016102">
    <property type="entry name" value="Succinyl-CoA_synth-like"/>
</dbReference>
<comment type="caution">
    <text evidence="3">The sequence shown here is derived from an EMBL/GenBank/DDBJ whole genome shotgun (WGS) entry which is preliminary data.</text>
</comment>
<dbReference type="InterPro" id="IPR032875">
    <property type="entry name" value="Succ_CoA_lig_flav_dom"/>
</dbReference>
<dbReference type="SMART" id="SM00881">
    <property type="entry name" value="CoA_binding"/>
    <property type="match status" value="1"/>
</dbReference>
<feature type="region of interest" description="Disordered" evidence="1">
    <location>
        <begin position="623"/>
        <end position="660"/>
    </location>
</feature>
<dbReference type="InterPro" id="IPR036291">
    <property type="entry name" value="NAD(P)-bd_dom_sf"/>
</dbReference>
<dbReference type="PANTHER" id="PTHR42793:SF1">
    <property type="entry name" value="PEPTIDYL-LYSINE N-ACETYLTRANSFERASE PATZ"/>
    <property type="match status" value="1"/>
</dbReference>
<dbReference type="Gene3D" id="3.40.630.30">
    <property type="match status" value="1"/>
</dbReference>
<dbReference type="SUPFAM" id="SSF51735">
    <property type="entry name" value="NAD(P)-binding Rossmann-fold domains"/>
    <property type="match status" value="1"/>
</dbReference>
<dbReference type="CDD" id="cd04301">
    <property type="entry name" value="NAT_SF"/>
    <property type="match status" value="1"/>
</dbReference>
<dbReference type="Pfam" id="PF13607">
    <property type="entry name" value="Succ_CoA_lig"/>
    <property type="match status" value="1"/>
</dbReference>
<gene>
    <name evidence="3" type="ORF">ADL29_38550</name>
</gene>
<dbReference type="Pfam" id="PF00583">
    <property type="entry name" value="Acetyltransf_1"/>
    <property type="match status" value="1"/>
</dbReference>
<protein>
    <submittedName>
        <fullName evidence="3">Acyl-CoA synthetase</fullName>
    </submittedName>
</protein>
<name>A0A0N0GV71_9ACTN</name>
<reference evidence="4" key="1">
    <citation type="submission" date="2015-07" db="EMBL/GenBank/DDBJ databases">
        <authorList>
            <person name="Ju K.-S."/>
            <person name="Doroghazi J.R."/>
            <person name="Metcalf W.W."/>
        </authorList>
    </citation>
    <scope>NUCLEOTIDE SEQUENCE [LARGE SCALE GENOMIC DNA]</scope>
    <source>
        <strain evidence="4">NRRL ISP-5002</strain>
    </source>
</reference>
<dbReference type="InterPro" id="IPR003781">
    <property type="entry name" value="CoA-bd"/>
</dbReference>
<keyword evidence="4" id="KW-1185">Reference proteome</keyword>
<feature type="non-terminal residue" evidence="3">
    <location>
        <position position="660"/>
    </location>
</feature>
<accession>A0A0N0GV71</accession>
<dbReference type="SUPFAM" id="SSF55729">
    <property type="entry name" value="Acyl-CoA N-acyltransferases (Nat)"/>
    <property type="match status" value="1"/>
</dbReference>
<dbReference type="PROSITE" id="PS51186">
    <property type="entry name" value="GNAT"/>
    <property type="match status" value="1"/>
</dbReference>
<organism evidence="3 4">
    <name type="scientific">Streptomyces chattanoogensis</name>
    <dbReference type="NCBI Taxonomy" id="66876"/>
    <lineage>
        <taxon>Bacteria</taxon>
        <taxon>Bacillati</taxon>
        <taxon>Actinomycetota</taxon>
        <taxon>Actinomycetes</taxon>
        <taxon>Kitasatosporales</taxon>
        <taxon>Streptomycetaceae</taxon>
        <taxon>Streptomyces</taxon>
    </lineage>
</organism>
<dbReference type="PANTHER" id="PTHR42793">
    <property type="entry name" value="COA BINDING DOMAIN CONTAINING PROTEIN"/>
    <property type="match status" value="1"/>
</dbReference>
<dbReference type="Proteomes" id="UP000037982">
    <property type="component" value="Unassembled WGS sequence"/>
</dbReference>
<dbReference type="Gene3D" id="3.40.50.261">
    <property type="entry name" value="Succinyl-CoA synthetase domains"/>
    <property type="match status" value="2"/>
</dbReference>
<dbReference type="EMBL" id="LGKG01000199">
    <property type="protein sequence ID" value="KPC58700.1"/>
    <property type="molecule type" value="Genomic_DNA"/>
</dbReference>
<evidence type="ECO:0000313" key="4">
    <source>
        <dbReference type="Proteomes" id="UP000037982"/>
    </source>
</evidence>
<sequence>MQTQPDHAYPTHWEADVVLRDGGTARIRPITPDDAERLVSFYEQVSDESKYYRFFAPYPRLSDRDVHRFTHHDYVDRVGLAATVGGEFIATVRYDRIDDHGLPAKNPEDDQAEVAFLVQDAHQGRGVASALLEHIAAVARERGIRRFAAEVLPANTKMIKVFTDAGYTQKRTFEDGVVRLEFDLEPTEQSVAVMRGREQRAEARSVQRLLAPGSVAVIGTGRAPGGVGRSALRNLLDSGFTGRVHAVNHAFPEDMDRLGPEDVPAVRSLREIADPVDLAVIAVPAARVPDVVRDCGEHGVQGVLILSSGYAEAGPEGRERQRALLRQVRSYGMRLIGPNAFGMINTAPAVRLNASLAPRMPGAGRIGLFTQSGAIGIALLSGLHARGPGDGGIAGISAFVSAGNRADVSGNDLLQYWYDDPDTDVVILYLESIGNPRKFARLARRTAAVKPVVVAKGARHSGTAPLGHAVPTVRIPDSTVAALMRQAGVIRVDTVTELIDAGLLLASQPLPAGPRIAILGNSESLALLAYDACLTEGLRPLRPHVLAPGATPDDFRDALAESLAGEGCDAVVVTAIPWVGEGEGAVPGAGEGKALATALRSAVMADPAKPVTVVHLAMDDLAKTLAAPGEPPRPTAPPRDEAPAPHTTPPQARPDTPALA</sequence>
<dbReference type="GO" id="GO:0016747">
    <property type="term" value="F:acyltransferase activity, transferring groups other than amino-acyl groups"/>
    <property type="evidence" value="ECO:0007669"/>
    <property type="project" value="InterPro"/>
</dbReference>
<evidence type="ECO:0000313" key="3">
    <source>
        <dbReference type="EMBL" id="KPC58700.1"/>
    </source>
</evidence>
<dbReference type="InterPro" id="IPR016181">
    <property type="entry name" value="Acyl_CoA_acyltransferase"/>
</dbReference>
<dbReference type="Gene3D" id="3.40.50.720">
    <property type="entry name" value="NAD(P)-binding Rossmann-like Domain"/>
    <property type="match status" value="1"/>
</dbReference>
<evidence type="ECO:0000259" key="2">
    <source>
        <dbReference type="PROSITE" id="PS51186"/>
    </source>
</evidence>